<proteinExistence type="predicted"/>
<keyword evidence="3" id="KW-1185">Reference proteome</keyword>
<dbReference type="Proteomes" id="UP001054837">
    <property type="component" value="Unassembled WGS sequence"/>
</dbReference>
<dbReference type="Pfam" id="PF00651">
    <property type="entry name" value="BTB"/>
    <property type="match status" value="1"/>
</dbReference>
<dbReference type="AlphaFoldDB" id="A0AAV4T8S1"/>
<dbReference type="InterPro" id="IPR011333">
    <property type="entry name" value="SKP1/BTB/POZ_sf"/>
</dbReference>
<dbReference type="EMBL" id="BPLQ01009289">
    <property type="protein sequence ID" value="GIY43073.1"/>
    <property type="molecule type" value="Genomic_DNA"/>
</dbReference>
<dbReference type="Gene3D" id="3.30.710.10">
    <property type="entry name" value="Potassium Channel Kv1.1, Chain A"/>
    <property type="match status" value="1"/>
</dbReference>
<evidence type="ECO:0000313" key="2">
    <source>
        <dbReference type="EMBL" id="GIY43073.1"/>
    </source>
</evidence>
<dbReference type="InterPro" id="IPR000210">
    <property type="entry name" value="BTB/POZ_dom"/>
</dbReference>
<organism evidence="2 3">
    <name type="scientific">Caerostris darwini</name>
    <dbReference type="NCBI Taxonomy" id="1538125"/>
    <lineage>
        <taxon>Eukaryota</taxon>
        <taxon>Metazoa</taxon>
        <taxon>Ecdysozoa</taxon>
        <taxon>Arthropoda</taxon>
        <taxon>Chelicerata</taxon>
        <taxon>Arachnida</taxon>
        <taxon>Araneae</taxon>
        <taxon>Araneomorphae</taxon>
        <taxon>Entelegynae</taxon>
        <taxon>Araneoidea</taxon>
        <taxon>Araneidae</taxon>
        <taxon>Caerostris</taxon>
    </lineage>
</organism>
<name>A0AAV4T8S1_9ARAC</name>
<protein>
    <recommendedName>
        <fullName evidence="1">BTB domain-containing protein</fullName>
    </recommendedName>
</protein>
<dbReference type="SUPFAM" id="SSF54695">
    <property type="entry name" value="POZ domain"/>
    <property type="match status" value="1"/>
</dbReference>
<gene>
    <name evidence="2" type="primary">AVEN_11490_1</name>
    <name evidence="2" type="ORF">CDAR_395031</name>
</gene>
<reference evidence="2 3" key="1">
    <citation type="submission" date="2021-06" db="EMBL/GenBank/DDBJ databases">
        <title>Caerostris darwini draft genome.</title>
        <authorList>
            <person name="Kono N."/>
            <person name="Arakawa K."/>
        </authorList>
    </citation>
    <scope>NUCLEOTIDE SEQUENCE [LARGE SCALE GENOMIC DNA]</scope>
</reference>
<feature type="domain" description="BTB" evidence="1">
    <location>
        <begin position="317"/>
        <end position="348"/>
    </location>
</feature>
<evidence type="ECO:0000259" key="1">
    <source>
        <dbReference type="Pfam" id="PF00651"/>
    </source>
</evidence>
<evidence type="ECO:0000313" key="3">
    <source>
        <dbReference type="Proteomes" id="UP001054837"/>
    </source>
</evidence>
<sequence length="366" mass="42162">MLELVSPEIRVDSLEGTRWRMKLLKTGFETRVSIPKNISLSLQRELEDDGPDNLTLIVELTFLRSNGWSIYSQKISEIEDFRKNTSSPSLSIERNWKYGHALESFYFPQDTMVVVCRMWKKHGGSNLDGGQCFARTRIVLEQFSFSGVTDKFSTLLPMWKRAIHLKSTSGKQKELIMFSHTTFKGNIVIEVSADFENMKLSICKILILDSFDNWEQFGIYEYWKKPGEVFRFELLVDHKNIDFWKEKYIPNGRLTLKYVISFTTKDEPDIFEAVEYGYGIPQKNIERPSTCIKKAQASSASEERKGLSRTFKDEMTSLYKEGILCDTHLRTEAESFPAHKAVLSASSRSYVPEVRGSIGCWPLTSV</sequence>
<accession>A0AAV4T8S1</accession>
<comment type="caution">
    <text evidence="2">The sequence shown here is derived from an EMBL/GenBank/DDBJ whole genome shotgun (WGS) entry which is preliminary data.</text>
</comment>